<comment type="caution">
    <text evidence="1">The sequence shown here is derived from an EMBL/GenBank/DDBJ whole genome shotgun (WGS) entry which is preliminary data.</text>
</comment>
<reference evidence="2" key="1">
    <citation type="submission" date="2017-03" db="EMBL/GenBank/DDBJ databases">
        <authorList>
            <person name="Lund M.B."/>
        </authorList>
    </citation>
    <scope>NUCLEOTIDE SEQUENCE [LARGE SCALE GENOMIC DNA]</scope>
</reference>
<sequence length="79" mass="9173">MVAGEDPRFYKSFHVRDVRHDLIARPDKNTAKPEAETITFGQRMHETGSIMFGQRMHVSWAFVREALVTRRCRSVLAEP</sequence>
<dbReference type="EMBL" id="NAEP01000023">
    <property type="protein sequence ID" value="PDQ36056.1"/>
    <property type="molecule type" value="Genomic_DNA"/>
</dbReference>
<gene>
    <name evidence="1" type="ORF">B5766_02635</name>
</gene>
<evidence type="ECO:0000313" key="1">
    <source>
        <dbReference type="EMBL" id="PDQ36056.1"/>
    </source>
</evidence>
<evidence type="ECO:0000313" key="2">
    <source>
        <dbReference type="Proteomes" id="UP000219994"/>
    </source>
</evidence>
<dbReference type="Proteomes" id="UP000219994">
    <property type="component" value="Unassembled WGS sequence"/>
</dbReference>
<protein>
    <submittedName>
        <fullName evidence="1">Uncharacterized protein</fullName>
    </submittedName>
</protein>
<organism evidence="1 2">
    <name type="scientific">Candidatus Lumbricidiphila eiseniae</name>
    <dbReference type="NCBI Taxonomy" id="1969409"/>
    <lineage>
        <taxon>Bacteria</taxon>
        <taxon>Bacillati</taxon>
        <taxon>Actinomycetota</taxon>
        <taxon>Actinomycetes</taxon>
        <taxon>Micrococcales</taxon>
        <taxon>Microbacteriaceae</taxon>
        <taxon>Candidatus Lumbricidiphila</taxon>
    </lineage>
</organism>
<name>A0A2A6FTV5_9MICO</name>
<accession>A0A2A6FTV5</accession>
<proteinExistence type="predicted"/>
<dbReference type="AlphaFoldDB" id="A0A2A6FTV5"/>